<name>A0ACC2PF27_9HYME</name>
<evidence type="ECO:0000313" key="2">
    <source>
        <dbReference type="Proteomes" id="UP001239111"/>
    </source>
</evidence>
<evidence type="ECO:0000313" key="1">
    <source>
        <dbReference type="EMBL" id="KAJ8682180.1"/>
    </source>
</evidence>
<sequence length="147" mass="16551">MQSDPVVSTEMRDVILESTSDYDEEIVSKPAGQFQSDSHNSQILGKIMSGEVSLNRQVEHLNLGSGNLVDEAVKYIKQEELEIEFRDNTSQCHFGDDLLSSCGLRAPVESQAGKYSHVLEPVPFTFSNKTEHIKILFLFIYSRKNDP</sequence>
<dbReference type="Proteomes" id="UP001239111">
    <property type="component" value="Chromosome 1"/>
</dbReference>
<proteinExistence type="predicted"/>
<organism evidence="1 2">
    <name type="scientific">Eretmocerus hayati</name>
    <dbReference type="NCBI Taxonomy" id="131215"/>
    <lineage>
        <taxon>Eukaryota</taxon>
        <taxon>Metazoa</taxon>
        <taxon>Ecdysozoa</taxon>
        <taxon>Arthropoda</taxon>
        <taxon>Hexapoda</taxon>
        <taxon>Insecta</taxon>
        <taxon>Pterygota</taxon>
        <taxon>Neoptera</taxon>
        <taxon>Endopterygota</taxon>
        <taxon>Hymenoptera</taxon>
        <taxon>Apocrita</taxon>
        <taxon>Proctotrupomorpha</taxon>
        <taxon>Chalcidoidea</taxon>
        <taxon>Aphelinidae</taxon>
        <taxon>Aphelininae</taxon>
        <taxon>Eretmocerus</taxon>
    </lineage>
</organism>
<comment type="caution">
    <text evidence="1">The sequence shown here is derived from an EMBL/GenBank/DDBJ whole genome shotgun (WGS) entry which is preliminary data.</text>
</comment>
<accession>A0ACC2PF27</accession>
<protein>
    <submittedName>
        <fullName evidence="1">Uncharacterized protein</fullName>
    </submittedName>
</protein>
<dbReference type="EMBL" id="CM056741">
    <property type="protein sequence ID" value="KAJ8682180.1"/>
    <property type="molecule type" value="Genomic_DNA"/>
</dbReference>
<gene>
    <name evidence="1" type="ORF">QAD02_017972</name>
</gene>
<reference evidence="1" key="1">
    <citation type="submission" date="2023-04" db="EMBL/GenBank/DDBJ databases">
        <title>A chromosome-level genome assembly of the parasitoid wasp Eretmocerus hayati.</title>
        <authorList>
            <person name="Zhong Y."/>
            <person name="Liu S."/>
            <person name="Liu Y."/>
        </authorList>
    </citation>
    <scope>NUCLEOTIDE SEQUENCE</scope>
    <source>
        <strain evidence="1">ZJU_SS_LIU_2023</strain>
    </source>
</reference>
<keyword evidence="2" id="KW-1185">Reference proteome</keyword>